<dbReference type="AlphaFoldDB" id="A0A1D2VC31"/>
<evidence type="ECO:0000256" key="1">
    <source>
        <dbReference type="SAM" id="MobiDB-lite"/>
    </source>
</evidence>
<protein>
    <submittedName>
        <fullName evidence="2">Uncharacterized protein</fullName>
    </submittedName>
</protein>
<evidence type="ECO:0000313" key="3">
    <source>
        <dbReference type="Proteomes" id="UP000095038"/>
    </source>
</evidence>
<proteinExistence type="predicted"/>
<feature type="compositionally biased region" description="Basic and acidic residues" evidence="1">
    <location>
        <begin position="79"/>
        <end position="88"/>
    </location>
</feature>
<keyword evidence="3" id="KW-1185">Reference proteome</keyword>
<feature type="compositionally biased region" description="Low complexity" evidence="1">
    <location>
        <begin position="94"/>
        <end position="107"/>
    </location>
</feature>
<dbReference type="InParanoid" id="A0A1D2VC31"/>
<name>A0A1D2VC31_9ASCO</name>
<accession>A0A1D2VC31</accession>
<dbReference type="GeneID" id="30967435"/>
<dbReference type="EMBL" id="KV454487">
    <property type="protein sequence ID" value="ODV59196.1"/>
    <property type="molecule type" value="Genomic_DNA"/>
</dbReference>
<sequence length="119" mass="13528">MRAPFRALLQLFPTLLLPQKHFHERQHCLQRTLLLLGHCAMCSVFYGAQRACSGPGWISKPEWASSQATPELRPKKRGSRPEPVEQCRWRSRSSRGSSNSRSSNSNREAGITMSVLQKH</sequence>
<organism evidence="2 3">
    <name type="scientific">Ascoidea rubescens DSM 1968</name>
    <dbReference type="NCBI Taxonomy" id="1344418"/>
    <lineage>
        <taxon>Eukaryota</taxon>
        <taxon>Fungi</taxon>
        <taxon>Dikarya</taxon>
        <taxon>Ascomycota</taxon>
        <taxon>Saccharomycotina</taxon>
        <taxon>Saccharomycetes</taxon>
        <taxon>Ascoideaceae</taxon>
        <taxon>Ascoidea</taxon>
    </lineage>
</organism>
<evidence type="ECO:0000313" key="2">
    <source>
        <dbReference type="EMBL" id="ODV59196.1"/>
    </source>
</evidence>
<gene>
    <name evidence="2" type="ORF">ASCRUDRAFT_77280</name>
</gene>
<reference evidence="3" key="1">
    <citation type="submission" date="2016-05" db="EMBL/GenBank/DDBJ databases">
        <title>Comparative genomics of biotechnologically important yeasts.</title>
        <authorList>
            <consortium name="DOE Joint Genome Institute"/>
            <person name="Riley R."/>
            <person name="Haridas S."/>
            <person name="Wolfe K.H."/>
            <person name="Lopes M.R."/>
            <person name="Hittinger C.T."/>
            <person name="Goker M."/>
            <person name="Salamov A."/>
            <person name="Wisecaver J."/>
            <person name="Long T.M."/>
            <person name="Aerts A.L."/>
            <person name="Barry K."/>
            <person name="Choi C."/>
            <person name="Clum A."/>
            <person name="Coughlan A.Y."/>
            <person name="Deshpande S."/>
            <person name="Douglass A.P."/>
            <person name="Hanson S.J."/>
            <person name="Klenk H.-P."/>
            <person name="Labutti K."/>
            <person name="Lapidus A."/>
            <person name="Lindquist E."/>
            <person name="Lipzen A."/>
            <person name="Meier-Kolthoff J.P."/>
            <person name="Ohm R.A."/>
            <person name="Otillar R.P."/>
            <person name="Pangilinan J."/>
            <person name="Peng Y."/>
            <person name="Rokas A."/>
            <person name="Rosa C.A."/>
            <person name="Scheuner C."/>
            <person name="Sibirny A.A."/>
            <person name="Slot J.C."/>
            <person name="Stielow J.B."/>
            <person name="Sun H."/>
            <person name="Kurtzman C.P."/>
            <person name="Blackwell M."/>
            <person name="Grigoriev I.V."/>
            <person name="Jeffries T.W."/>
        </authorList>
    </citation>
    <scope>NUCLEOTIDE SEQUENCE [LARGE SCALE GENOMIC DNA]</scope>
    <source>
        <strain evidence="3">DSM 1968</strain>
    </source>
</reference>
<dbReference type="RefSeq" id="XP_020045503.1">
    <property type="nucleotide sequence ID" value="XM_020193799.1"/>
</dbReference>
<feature type="region of interest" description="Disordered" evidence="1">
    <location>
        <begin position="63"/>
        <end position="119"/>
    </location>
</feature>
<dbReference type="Proteomes" id="UP000095038">
    <property type="component" value="Unassembled WGS sequence"/>
</dbReference>